<reference evidence="1" key="1">
    <citation type="submission" date="2021-01" db="EMBL/GenBank/DDBJ databases">
        <authorList>
            <person name="Corre E."/>
            <person name="Pelletier E."/>
            <person name="Niang G."/>
            <person name="Scheremetjew M."/>
            <person name="Finn R."/>
            <person name="Kale V."/>
            <person name="Holt S."/>
            <person name="Cochrane G."/>
            <person name="Meng A."/>
            <person name="Brown T."/>
            <person name="Cohen L."/>
        </authorList>
    </citation>
    <scope>NUCLEOTIDE SEQUENCE</scope>
</reference>
<accession>A0A7S1FKX8</accession>
<dbReference type="EMBL" id="HBFQ01065636">
    <property type="protein sequence ID" value="CAD8872265.1"/>
    <property type="molecule type" value="Transcribed_RNA"/>
</dbReference>
<evidence type="ECO:0000313" key="1">
    <source>
        <dbReference type="EMBL" id="CAD8872265.1"/>
    </source>
</evidence>
<dbReference type="AlphaFoldDB" id="A0A7S1FKX8"/>
<proteinExistence type="predicted"/>
<organism evidence="1">
    <name type="scientific">Noctiluca scintillans</name>
    <name type="common">Sea sparkle</name>
    <name type="synonym">Red tide dinoflagellate</name>
    <dbReference type="NCBI Taxonomy" id="2966"/>
    <lineage>
        <taxon>Eukaryota</taxon>
        <taxon>Sar</taxon>
        <taxon>Alveolata</taxon>
        <taxon>Dinophyceae</taxon>
        <taxon>Noctilucales</taxon>
        <taxon>Noctilucaceae</taxon>
        <taxon>Noctiluca</taxon>
    </lineage>
</organism>
<protein>
    <submittedName>
        <fullName evidence="1">Uncharacterized protein</fullName>
    </submittedName>
</protein>
<sequence>MAEESPERDFTELIAKGETADALLAAAEALVACKDTNDDEGARTWMHTIAETRLAQFEKPATDTMLVFKTLAHRNGEAAVMQSIVNAQSRRCDSALRAATDALTMSCGLGGDRGGVNIAEVRPMPRGLIVVFHFRSSCFWQIRRERCD</sequence>
<gene>
    <name evidence="1" type="ORF">NSCI0253_LOCUS46622</name>
</gene>
<name>A0A7S1FKX8_NOCSC</name>